<evidence type="ECO:0000313" key="2">
    <source>
        <dbReference type="Proteomes" id="UP000199155"/>
    </source>
</evidence>
<reference evidence="1 2" key="1">
    <citation type="submission" date="2016-10" db="EMBL/GenBank/DDBJ databases">
        <authorList>
            <person name="de Groot N.N."/>
        </authorList>
    </citation>
    <scope>NUCLEOTIDE SEQUENCE [LARGE SCALE GENOMIC DNA]</scope>
    <source>
        <strain evidence="1 2">CGMCC 4.5727</strain>
    </source>
</reference>
<dbReference type="InterPro" id="IPR032710">
    <property type="entry name" value="NTF2-like_dom_sf"/>
</dbReference>
<keyword evidence="2" id="KW-1185">Reference proteome</keyword>
<accession>A0A1G8YTW5</accession>
<dbReference type="AlphaFoldDB" id="A0A1G8YTW5"/>
<dbReference type="EMBL" id="FNFF01000004">
    <property type="protein sequence ID" value="SDK06231.1"/>
    <property type="molecule type" value="Genomic_DNA"/>
</dbReference>
<name>A0A1G8YTW5_9ACTN</name>
<dbReference type="SUPFAM" id="SSF54427">
    <property type="entry name" value="NTF2-like"/>
    <property type="match status" value="1"/>
</dbReference>
<sequence length="382" mass="40986">MLAALGGCAGPPGEPADSRAVKDLLDRRAEAVIARDAGAFRATEADGDAEELGDLAQVPLGSWTYDLVRLEPAGDRATATVRLHYRIRGYDRAPVTADRTVKLVNEDGDWLVASDRPKDKGAEQLWEQGEVTVVHGERSLVLGVGRGAEKLRGYAELADRAVPAVQEVWGKRWAGRVVVLVPESLDDMGALLGAPASGYQGIAAVTTGEAGGGSGKAPADRIILNPEAFDVLGDFGKQVVLTHETTHVATRSATTPATPLWLSEGFADWLGYRGSGRTAPQAAPELDRALDRSELPVTLPADEEFAFSGSASRLAQAYESGWLACKMTAERWGEQKLLAFYRAVGAHDRREGAVEDALHEVLGTTLEAFTREWEAYVRQELS</sequence>
<organism evidence="1 2">
    <name type="scientific">Streptomyces indicus</name>
    <dbReference type="NCBI Taxonomy" id="417292"/>
    <lineage>
        <taxon>Bacteria</taxon>
        <taxon>Bacillati</taxon>
        <taxon>Actinomycetota</taxon>
        <taxon>Actinomycetes</taxon>
        <taxon>Kitasatosporales</taxon>
        <taxon>Streptomycetaceae</taxon>
        <taxon>Streptomyces</taxon>
    </lineage>
</organism>
<dbReference type="STRING" id="417292.SAMN05421806_104266"/>
<gene>
    <name evidence="1" type="ORF">SAMN05421806_104266</name>
</gene>
<evidence type="ECO:0008006" key="3">
    <source>
        <dbReference type="Google" id="ProtNLM"/>
    </source>
</evidence>
<dbReference type="Proteomes" id="UP000199155">
    <property type="component" value="Unassembled WGS sequence"/>
</dbReference>
<protein>
    <recommendedName>
        <fullName evidence="3">Peptidase MA superfamily protein</fullName>
    </recommendedName>
</protein>
<proteinExistence type="predicted"/>
<evidence type="ECO:0000313" key="1">
    <source>
        <dbReference type="EMBL" id="SDK06231.1"/>
    </source>
</evidence>
<dbReference type="SUPFAM" id="SSF55486">
    <property type="entry name" value="Metalloproteases ('zincins'), catalytic domain"/>
    <property type="match status" value="1"/>
</dbReference>
<dbReference type="InterPro" id="IPR027268">
    <property type="entry name" value="Peptidase_M4/M1_CTD_sf"/>
</dbReference>
<dbReference type="Gene3D" id="1.10.390.10">
    <property type="entry name" value="Neutral Protease Domain 2"/>
    <property type="match status" value="1"/>
</dbReference>